<dbReference type="EMBL" id="REGN01004533">
    <property type="protein sequence ID" value="RNA17097.1"/>
    <property type="molecule type" value="Genomic_DNA"/>
</dbReference>
<evidence type="ECO:0000313" key="2">
    <source>
        <dbReference type="Proteomes" id="UP000276133"/>
    </source>
</evidence>
<accession>A0A3M7R0J7</accession>
<evidence type="ECO:0000313" key="1">
    <source>
        <dbReference type="EMBL" id="RNA17097.1"/>
    </source>
</evidence>
<dbReference type="Proteomes" id="UP000276133">
    <property type="component" value="Unassembled WGS sequence"/>
</dbReference>
<dbReference type="AlphaFoldDB" id="A0A3M7R0J7"/>
<comment type="caution">
    <text evidence="1">The sequence shown here is derived from an EMBL/GenBank/DDBJ whole genome shotgun (WGS) entry which is preliminary data.</text>
</comment>
<keyword evidence="2" id="KW-1185">Reference proteome</keyword>
<sequence length="63" mass="6996">MINSGIKLSVSIRALLKCEIKCTALESQIIGGHLTFVANFGILRAWKTLNRGYDPKNFESSKL</sequence>
<gene>
    <name evidence="1" type="ORF">BpHYR1_046353</name>
</gene>
<proteinExistence type="predicted"/>
<organism evidence="1 2">
    <name type="scientific">Brachionus plicatilis</name>
    <name type="common">Marine rotifer</name>
    <name type="synonym">Brachionus muelleri</name>
    <dbReference type="NCBI Taxonomy" id="10195"/>
    <lineage>
        <taxon>Eukaryota</taxon>
        <taxon>Metazoa</taxon>
        <taxon>Spiralia</taxon>
        <taxon>Gnathifera</taxon>
        <taxon>Rotifera</taxon>
        <taxon>Eurotatoria</taxon>
        <taxon>Monogononta</taxon>
        <taxon>Pseudotrocha</taxon>
        <taxon>Ploima</taxon>
        <taxon>Brachionidae</taxon>
        <taxon>Brachionus</taxon>
    </lineage>
</organism>
<protein>
    <submittedName>
        <fullName evidence="1">Uncharacterized protein</fullName>
    </submittedName>
</protein>
<reference evidence="1 2" key="1">
    <citation type="journal article" date="2018" name="Sci. Rep.">
        <title>Genomic signatures of local adaptation to the degree of environmental predictability in rotifers.</title>
        <authorList>
            <person name="Franch-Gras L."/>
            <person name="Hahn C."/>
            <person name="Garcia-Roger E.M."/>
            <person name="Carmona M.J."/>
            <person name="Serra M."/>
            <person name="Gomez A."/>
        </authorList>
    </citation>
    <scope>NUCLEOTIDE SEQUENCE [LARGE SCALE GENOMIC DNA]</scope>
    <source>
        <strain evidence="1">HYR1</strain>
    </source>
</reference>
<name>A0A3M7R0J7_BRAPC</name>